<reference evidence="1" key="1">
    <citation type="submission" date="2023-05" db="EMBL/GenBank/DDBJ databases">
        <authorList>
            <person name="Stuckert A."/>
        </authorList>
    </citation>
    <scope>NUCLEOTIDE SEQUENCE</scope>
</reference>
<keyword evidence="2" id="KW-1185">Reference proteome</keyword>
<sequence>MPISATYQCCQSVPPQCLLISVHQCHLSVSISAAYQCPSLRPH</sequence>
<dbReference type="EMBL" id="CATNWA010015853">
    <property type="protein sequence ID" value="CAI9587498.1"/>
    <property type="molecule type" value="Genomic_DNA"/>
</dbReference>
<organism evidence="1 2">
    <name type="scientific">Staurois parvus</name>
    <dbReference type="NCBI Taxonomy" id="386267"/>
    <lineage>
        <taxon>Eukaryota</taxon>
        <taxon>Metazoa</taxon>
        <taxon>Chordata</taxon>
        <taxon>Craniata</taxon>
        <taxon>Vertebrata</taxon>
        <taxon>Euteleostomi</taxon>
        <taxon>Amphibia</taxon>
        <taxon>Batrachia</taxon>
        <taxon>Anura</taxon>
        <taxon>Neobatrachia</taxon>
        <taxon>Ranoidea</taxon>
        <taxon>Ranidae</taxon>
        <taxon>Staurois</taxon>
    </lineage>
</organism>
<comment type="caution">
    <text evidence="1">The sequence shown here is derived from an EMBL/GenBank/DDBJ whole genome shotgun (WGS) entry which is preliminary data.</text>
</comment>
<name>A0ABN9ESD7_9NEOB</name>
<protein>
    <submittedName>
        <fullName evidence="1">Uncharacterized protein</fullName>
    </submittedName>
</protein>
<accession>A0ABN9ESD7</accession>
<proteinExistence type="predicted"/>
<evidence type="ECO:0000313" key="1">
    <source>
        <dbReference type="EMBL" id="CAI9587498.1"/>
    </source>
</evidence>
<gene>
    <name evidence="1" type="ORF">SPARVUS_LOCUS10573300</name>
</gene>
<evidence type="ECO:0000313" key="2">
    <source>
        <dbReference type="Proteomes" id="UP001162483"/>
    </source>
</evidence>
<dbReference type="Proteomes" id="UP001162483">
    <property type="component" value="Unassembled WGS sequence"/>
</dbReference>